<protein>
    <submittedName>
        <fullName evidence="2">Uncharacterized protein</fullName>
    </submittedName>
</protein>
<evidence type="ECO:0000313" key="2">
    <source>
        <dbReference type="EMBL" id="EER39993.1"/>
    </source>
</evidence>
<keyword evidence="1" id="KW-0472">Membrane</keyword>
<organism evidence="2 3">
    <name type="scientific">Ajellomyces capsulatus (strain H143)</name>
    <name type="common">Darling's disease fungus</name>
    <name type="synonym">Histoplasma capsulatum</name>
    <dbReference type="NCBI Taxonomy" id="544712"/>
    <lineage>
        <taxon>Eukaryota</taxon>
        <taxon>Fungi</taxon>
        <taxon>Dikarya</taxon>
        <taxon>Ascomycota</taxon>
        <taxon>Pezizomycotina</taxon>
        <taxon>Eurotiomycetes</taxon>
        <taxon>Eurotiomycetidae</taxon>
        <taxon>Onygenales</taxon>
        <taxon>Ajellomycetaceae</taxon>
        <taxon>Histoplasma</taxon>
    </lineage>
</organism>
<dbReference type="EMBL" id="GG692428">
    <property type="protein sequence ID" value="EER39993.1"/>
    <property type="molecule type" value="Genomic_DNA"/>
</dbReference>
<reference evidence="3" key="1">
    <citation type="submission" date="2009-05" db="EMBL/GenBank/DDBJ databases">
        <title>The genome sequence of Ajellomyces capsulatus strain H143.</title>
        <authorList>
            <person name="Champion M."/>
            <person name="Cuomo C.A."/>
            <person name="Ma L.-J."/>
            <person name="Henn M.R."/>
            <person name="Sil A."/>
            <person name="Goldman B."/>
            <person name="Young S.K."/>
            <person name="Kodira C.D."/>
            <person name="Zeng Q."/>
            <person name="Koehrsen M."/>
            <person name="Alvarado L."/>
            <person name="Berlin A.M."/>
            <person name="Borenstein D."/>
            <person name="Chen Z."/>
            <person name="Engels R."/>
            <person name="Freedman E."/>
            <person name="Gellesch M."/>
            <person name="Goldberg J."/>
            <person name="Griggs A."/>
            <person name="Gujja S."/>
            <person name="Heiman D.I."/>
            <person name="Hepburn T.A."/>
            <person name="Howarth C."/>
            <person name="Jen D."/>
            <person name="Larson L."/>
            <person name="Lewis B."/>
            <person name="Mehta T."/>
            <person name="Park D."/>
            <person name="Pearson M."/>
            <person name="Roberts A."/>
            <person name="Saif S."/>
            <person name="Shea T.D."/>
            <person name="Shenoy N."/>
            <person name="Sisk P."/>
            <person name="Stolte C."/>
            <person name="Sykes S."/>
            <person name="Walk T."/>
            <person name="White J."/>
            <person name="Yandava C."/>
            <person name="Klein B."/>
            <person name="McEwen J.G."/>
            <person name="Puccia R."/>
            <person name="Goldman G.H."/>
            <person name="Felipe M.S."/>
            <person name="Nino-Vega G."/>
            <person name="San-Blas G."/>
            <person name="Taylor J.W."/>
            <person name="Mendoza L."/>
            <person name="Galagan J.E."/>
            <person name="Nusbaum C."/>
            <person name="Birren B.W."/>
        </authorList>
    </citation>
    <scope>NUCLEOTIDE SEQUENCE [LARGE SCALE GENOMIC DNA]</scope>
    <source>
        <strain evidence="3">H143</strain>
    </source>
</reference>
<evidence type="ECO:0000256" key="1">
    <source>
        <dbReference type="SAM" id="Phobius"/>
    </source>
</evidence>
<sequence>MPNREAPKRARRNLKIPGTCEQGTMAVPLRYGAHLPARVSVRDSKAVIRAHVDMGWMQGFQRSWLKVGWRDLVLILQLLLGAFLSAYFYIDRQLKYNSVLARDQAEGAFSLYMYHCFASTGRLFPQELPGSQILALSERRGMEEWY</sequence>
<name>C6HI65_AJECH</name>
<feature type="transmembrane region" description="Helical" evidence="1">
    <location>
        <begin position="72"/>
        <end position="90"/>
    </location>
</feature>
<dbReference type="VEuPathDB" id="FungiDB:HCDG_06215"/>
<keyword evidence="1" id="KW-1133">Transmembrane helix</keyword>
<dbReference type="AlphaFoldDB" id="C6HI65"/>
<gene>
    <name evidence="2" type="ORF">HCDG_06215</name>
</gene>
<evidence type="ECO:0000313" key="3">
    <source>
        <dbReference type="Proteomes" id="UP000002624"/>
    </source>
</evidence>
<keyword evidence="1" id="KW-0812">Transmembrane</keyword>
<proteinExistence type="predicted"/>
<accession>C6HI65</accession>
<dbReference type="Proteomes" id="UP000002624">
    <property type="component" value="Unassembled WGS sequence"/>
</dbReference>
<dbReference type="HOGENOM" id="CLU_1776927_0_0_1"/>